<sequence>MEYISNAKTSHDVSLRGIPPVNRNEVELTIENFRENIIKAISRILVNGDQHNELKRLHGITLYSDWKELPNFRFRLMVFPVCPYSEGGTLLSDYKVSVYVEASPKPDWPENWICYGVHFCVFVINTQQPTQTVFKKDSFNFSKTDTDRGWRGIVSHAQITENGFLTPQGDLIVRAAVYPMGAEVDKSSREPCYDSRTVTGFVGLQNHGATCYMNALLQSLYSISKFRRAVYQLDFEDNIGPKSLEICNRLLSRSNKRKSQSKTTEMEFEDSFDMLQQEEYCMLLQEEELFEKKNPSTSLALQNLFYKLCYAPQAPPCKELMQSFGWDSADMFTQQDSHELLKLLLDKIEEQMKGTLVEGSVKQIFEGEMETYIECVNIDYKSVRNETFEDIQLDVQGCNDIYESLDRLVEAELLSGDNMYEAEGHGKQEARKGIRIKRFPPVVVFLLKRFTFDLQRMDTVKLNDRFEFYKEIDLDKYCPGAGVYRLQAISVHVGSINSGHYYAMASTELGQWYRFDDDIVTRVTEYAAIADNFGGSDPDCYNYFDPEAVVPYRRQKVYNAYILIYVKRDQIHELLGPVDPTIENERMIKRCCMQDSIEKIRVNVRERLNQYTKLCIFQPCDYIGQKFMGVPIMGWSCKCKPVTIDRSTAIGKALVHVSNNLDAVDDIDDTDVTEALDHLYIAGFNRQSGFYSLSQLNQRSEHALETLNDLVNLTKYHFYDPTLALFYMQKNAIRGSLIFVKYFDPLPMPTLPTCVDVCLLDLDDSLQSYSKKVGKLLKNAEVASTLDLGDLDYTKLDWYLELPTGYQRLSATTPLASQSVSLGDVLVFNIKPAKYGAILMEYKNTTDEQVKKLSTPTNVVDELEIKCKEITDHFDPFVHVNPEYKKKTGIELASCTDKMQQLFELWDRRSLLELSNNILVSFPIYDFANFVDSRLNEITILFKCYNMMELLGDWRDVSNCPHGVAEAESLSIDEDFDQSAFNETSINVDMRTPCKGVLVHACWKLGIDPANVLMFSCPPNACESIWSKPFGVLDGFVRDDPQFGSTQETLSEGLAHLGINASASVGSEHGTVIHFAVLPIPVSGYLTPSVSGKLRFIGQVFDDTVSITCSCMGLVDVTSTVGELCDLVQHLTNSPKKLRLVSVFGSFNLHGPHVKVVSLPHYTNTTIRNYFAAPMRFEPELIPSNPEQGLLTVLHQTPDGDFFGHPFQVYVDKNWTMAQVKSCIREKLNLPRREWDRWSFFQHDGCNRVWKSNEQTLDWHLSNDLRLLAEHPRPFQKTRSTATMRLC</sequence>
<dbReference type="PROSITE" id="PS00973">
    <property type="entry name" value="USP_2"/>
    <property type="match status" value="1"/>
</dbReference>
<dbReference type="PROSITE" id="PS00972">
    <property type="entry name" value="USP_1"/>
    <property type="match status" value="1"/>
</dbReference>
<dbReference type="GO" id="GO:0004843">
    <property type="term" value="F:cysteine-type deubiquitinase activity"/>
    <property type="evidence" value="ECO:0007669"/>
    <property type="project" value="InterPro"/>
</dbReference>
<dbReference type="SUPFAM" id="SSF54001">
    <property type="entry name" value="Cysteine proteinases"/>
    <property type="match status" value="1"/>
</dbReference>
<dbReference type="GO" id="GO:0005634">
    <property type="term" value="C:nucleus"/>
    <property type="evidence" value="ECO:0007669"/>
    <property type="project" value="TreeGrafter"/>
</dbReference>
<dbReference type="RefSeq" id="XP_067802987.1">
    <property type="nucleotide sequence ID" value="XM_067947765.1"/>
</dbReference>
<dbReference type="GO" id="GO:0005829">
    <property type="term" value="C:cytosol"/>
    <property type="evidence" value="ECO:0007669"/>
    <property type="project" value="TreeGrafter"/>
</dbReference>
<dbReference type="Gene3D" id="2.60.210.10">
    <property type="entry name" value="Apoptosis, Tumor Necrosis Factor Receptor Associated Protein 2, Chain A"/>
    <property type="match status" value="1"/>
</dbReference>
<organism evidence="2 3">
    <name type="scientific">Babesia duncani</name>
    <dbReference type="NCBI Taxonomy" id="323732"/>
    <lineage>
        <taxon>Eukaryota</taxon>
        <taxon>Sar</taxon>
        <taxon>Alveolata</taxon>
        <taxon>Apicomplexa</taxon>
        <taxon>Aconoidasida</taxon>
        <taxon>Piroplasmida</taxon>
        <taxon>Babesiidae</taxon>
        <taxon>Babesia</taxon>
    </lineage>
</organism>
<dbReference type="EMBL" id="JALLKP010000003">
    <property type="protein sequence ID" value="KAK2196145.1"/>
    <property type="molecule type" value="Genomic_DNA"/>
</dbReference>
<dbReference type="InterPro" id="IPR018200">
    <property type="entry name" value="USP_CS"/>
</dbReference>
<dbReference type="InterPro" id="IPR050164">
    <property type="entry name" value="Peptidase_C19"/>
</dbReference>
<proteinExistence type="predicted"/>
<name>A0AAD9PJS6_9APIC</name>
<dbReference type="InterPro" id="IPR038765">
    <property type="entry name" value="Papain-like_cys_pep_sf"/>
</dbReference>
<dbReference type="CDD" id="cd00121">
    <property type="entry name" value="MATH"/>
    <property type="match status" value="1"/>
</dbReference>
<dbReference type="InterPro" id="IPR002083">
    <property type="entry name" value="MATH/TRAF_dom"/>
</dbReference>
<dbReference type="SUPFAM" id="SSF49599">
    <property type="entry name" value="TRAF domain-like"/>
    <property type="match status" value="1"/>
</dbReference>
<keyword evidence="3" id="KW-1185">Reference proteome</keyword>
<dbReference type="Gene3D" id="3.90.70.10">
    <property type="entry name" value="Cysteine proteinases"/>
    <property type="match status" value="1"/>
</dbReference>
<evidence type="ECO:0000313" key="2">
    <source>
        <dbReference type="EMBL" id="KAK2196145.1"/>
    </source>
</evidence>
<reference evidence="2" key="1">
    <citation type="journal article" date="2023" name="Nat. Microbiol.">
        <title>Babesia duncani multi-omics identifies virulence factors and drug targets.</title>
        <authorList>
            <person name="Singh P."/>
            <person name="Lonardi S."/>
            <person name="Liang Q."/>
            <person name="Vydyam P."/>
            <person name="Khabirova E."/>
            <person name="Fang T."/>
            <person name="Gihaz S."/>
            <person name="Thekkiniath J."/>
            <person name="Munshi M."/>
            <person name="Abel S."/>
            <person name="Ciampossin L."/>
            <person name="Batugedara G."/>
            <person name="Gupta M."/>
            <person name="Lu X.M."/>
            <person name="Lenz T."/>
            <person name="Chakravarty S."/>
            <person name="Cornillot E."/>
            <person name="Hu Y."/>
            <person name="Ma W."/>
            <person name="Gonzalez L.M."/>
            <person name="Sanchez S."/>
            <person name="Estrada K."/>
            <person name="Sanchez-Flores A."/>
            <person name="Montero E."/>
            <person name="Harb O.S."/>
            <person name="Le Roch K.G."/>
            <person name="Mamoun C.B."/>
        </authorList>
    </citation>
    <scope>NUCLEOTIDE SEQUENCE</scope>
    <source>
        <strain evidence="2">WA1</strain>
    </source>
</reference>
<evidence type="ECO:0000259" key="1">
    <source>
        <dbReference type="PROSITE" id="PS50235"/>
    </source>
</evidence>
<keyword evidence="2" id="KW-0645">Protease</keyword>
<dbReference type="InterPro" id="IPR008974">
    <property type="entry name" value="TRAF-like"/>
</dbReference>
<dbReference type="GO" id="GO:0031647">
    <property type="term" value="P:regulation of protein stability"/>
    <property type="evidence" value="ECO:0007669"/>
    <property type="project" value="TreeGrafter"/>
</dbReference>
<comment type="caution">
    <text evidence="2">The sequence shown here is derived from an EMBL/GenBank/DDBJ whole genome shotgun (WGS) entry which is preliminary data.</text>
</comment>
<keyword evidence="2" id="KW-0378">Hydrolase</keyword>
<dbReference type="GO" id="GO:0016579">
    <property type="term" value="P:protein deubiquitination"/>
    <property type="evidence" value="ECO:0007669"/>
    <property type="project" value="InterPro"/>
</dbReference>
<dbReference type="InterPro" id="IPR001394">
    <property type="entry name" value="Peptidase_C19_UCH"/>
</dbReference>
<dbReference type="Pfam" id="PF00443">
    <property type="entry name" value="UCH"/>
    <property type="match status" value="1"/>
</dbReference>
<dbReference type="GO" id="GO:0006508">
    <property type="term" value="P:proteolysis"/>
    <property type="evidence" value="ECO:0007669"/>
    <property type="project" value="UniProtKB-KW"/>
</dbReference>
<evidence type="ECO:0000313" key="3">
    <source>
        <dbReference type="Proteomes" id="UP001214638"/>
    </source>
</evidence>
<dbReference type="InterPro" id="IPR028889">
    <property type="entry name" value="USP"/>
</dbReference>
<dbReference type="GeneID" id="94337042"/>
<dbReference type="KEGG" id="bdw:94337042"/>
<dbReference type="PANTHER" id="PTHR24006:SF644">
    <property type="entry name" value="UBIQUITIN CARBOXYL-TERMINAL HYDROLASE 7"/>
    <property type="match status" value="1"/>
</dbReference>
<dbReference type="Proteomes" id="UP001214638">
    <property type="component" value="Unassembled WGS sequence"/>
</dbReference>
<protein>
    <submittedName>
        <fullName evidence="2">Bifunctional Ubiquitin specific protease</fullName>
    </submittedName>
</protein>
<dbReference type="PROSITE" id="PS50235">
    <property type="entry name" value="USP_3"/>
    <property type="match status" value="1"/>
</dbReference>
<feature type="domain" description="USP" evidence="1">
    <location>
        <begin position="202"/>
        <end position="568"/>
    </location>
</feature>
<gene>
    <name evidence="2" type="ORF">BdWA1_002745</name>
</gene>
<dbReference type="PANTHER" id="PTHR24006">
    <property type="entry name" value="UBIQUITIN CARBOXYL-TERMINAL HYDROLASE"/>
    <property type="match status" value="1"/>
</dbReference>
<accession>A0AAD9PJS6</accession>